<dbReference type="EMBL" id="RXIA01000001">
    <property type="protein sequence ID" value="RVU71792.1"/>
    <property type="molecule type" value="Genomic_DNA"/>
</dbReference>
<feature type="region of interest" description="Disordered" evidence="1">
    <location>
        <begin position="35"/>
        <end position="55"/>
    </location>
</feature>
<feature type="compositionally biased region" description="Low complexity" evidence="1">
    <location>
        <begin position="39"/>
        <end position="50"/>
    </location>
</feature>
<reference evidence="2 3" key="1">
    <citation type="submission" date="2018-12" db="EMBL/GenBank/DDBJ databases">
        <authorList>
            <person name="Meng J."/>
        </authorList>
    </citation>
    <scope>NUCLEOTIDE SEQUENCE [LARGE SCALE GENOMIC DNA]</scope>
    <source>
        <strain evidence="2 3">HT111-2</strain>
    </source>
</reference>
<dbReference type="InterPro" id="IPR006524">
    <property type="entry name" value="ArpU-like"/>
</dbReference>
<proteinExistence type="predicted"/>
<protein>
    <submittedName>
        <fullName evidence="2">ArpU family transcriptional regulator</fullName>
    </submittedName>
</protein>
<evidence type="ECO:0000313" key="3">
    <source>
        <dbReference type="Proteomes" id="UP000288291"/>
    </source>
</evidence>
<dbReference type="NCBIfam" id="TIGR01637">
    <property type="entry name" value="phage_arpU"/>
    <property type="match status" value="1"/>
</dbReference>
<keyword evidence="3" id="KW-1185">Reference proteome</keyword>
<gene>
    <name evidence="2" type="ORF">EJK17_00510</name>
</gene>
<organism evidence="2 3">
    <name type="scientific">Lactobacillus xujianguonis</name>
    <dbReference type="NCBI Taxonomy" id="2495899"/>
    <lineage>
        <taxon>Bacteria</taxon>
        <taxon>Bacillati</taxon>
        <taxon>Bacillota</taxon>
        <taxon>Bacilli</taxon>
        <taxon>Lactobacillales</taxon>
        <taxon>Lactobacillaceae</taxon>
        <taxon>Lactobacillus</taxon>
    </lineage>
</organism>
<accession>A0A437SXY6</accession>
<evidence type="ECO:0000313" key="2">
    <source>
        <dbReference type="EMBL" id="RVU71792.1"/>
    </source>
</evidence>
<dbReference type="RefSeq" id="WP_103661137.1">
    <property type="nucleotide sequence ID" value="NZ_ML136871.1"/>
</dbReference>
<comment type="caution">
    <text evidence="2">The sequence shown here is derived from an EMBL/GenBank/DDBJ whole genome shotgun (WGS) entry which is preliminary data.</text>
</comment>
<name>A0A437SXY6_9LACO</name>
<dbReference type="AlphaFoldDB" id="A0A437SXY6"/>
<sequence>MDLFADVDFDKTANRVDKLLKSKLPRLARRCGRSLTDLSSPQLSSASSHSNRTDGQERMMVNSFSIGKVVDAICQTIYHCSDTSRIVLIGNYIKYIPQEQLIMMLPYEKTYYYSQLKPIALNEFADSYDYWQDQCDVELEDKIDLHVYVDN</sequence>
<dbReference type="Proteomes" id="UP000288291">
    <property type="component" value="Unassembled WGS sequence"/>
</dbReference>
<evidence type="ECO:0000256" key="1">
    <source>
        <dbReference type="SAM" id="MobiDB-lite"/>
    </source>
</evidence>